<feature type="transmembrane region" description="Helical" evidence="6">
    <location>
        <begin position="364"/>
        <end position="384"/>
    </location>
</feature>
<dbReference type="PANTHER" id="PTHR30250:SF11">
    <property type="entry name" value="O-ANTIGEN TRANSPORTER-RELATED"/>
    <property type="match status" value="1"/>
</dbReference>
<dbReference type="Proteomes" id="UP000220752">
    <property type="component" value="Unassembled WGS sequence"/>
</dbReference>
<gene>
    <name evidence="7" type="ORF">CGS46_00070</name>
</gene>
<feature type="transmembrane region" description="Helical" evidence="6">
    <location>
        <begin position="216"/>
        <end position="235"/>
    </location>
</feature>
<feature type="transmembrane region" description="Helical" evidence="6">
    <location>
        <begin position="421"/>
        <end position="439"/>
    </location>
</feature>
<feature type="transmembrane region" description="Helical" evidence="6">
    <location>
        <begin position="255"/>
        <end position="278"/>
    </location>
</feature>
<evidence type="ECO:0000256" key="2">
    <source>
        <dbReference type="ARBA" id="ARBA00022475"/>
    </source>
</evidence>
<dbReference type="InterPro" id="IPR050833">
    <property type="entry name" value="Poly_Biosynth_Transport"/>
</dbReference>
<feature type="transmembrane region" description="Helical" evidence="6">
    <location>
        <begin position="59"/>
        <end position="79"/>
    </location>
</feature>
<evidence type="ECO:0000256" key="5">
    <source>
        <dbReference type="ARBA" id="ARBA00023136"/>
    </source>
</evidence>
<feature type="transmembrane region" description="Helical" evidence="6">
    <location>
        <begin position="445"/>
        <end position="472"/>
    </location>
</feature>
<feature type="transmembrane region" description="Helical" evidence="6">
    <location>
        <begin position="390"/>
        <end position="409"/>
    </location>
</feature>
<comment type="subcellular location">
    <subcellularLocation>
        <location evidence="1">Cell membrane</location>
        <topology evidence="1">Multi-pass membrane protein</topology>
    </subcellularLocation>
</comment>
<evidence type="ECO:0000313" key="8">
    <source>
        <dbReference type="Proteomes" id="UP000220752"/>
    </source>
</evidence>
<evidence type="ECO:0000313" key="7">
    <source>
        <dbReference type="EMBL" id="PDX59975.1"/>
    </source>
</evidence>
<keyword evidence="4 6" id="KW-1133">Transmembrane helix</keyword>
<evidence type="ECO:0000256" key="4">
    <source>
        <dbReference type="ARBA" id="ARBA00022989"/>
    </source>
</evidence>
<reference evidence="7 8" key="1">
    <citation type="journal article" date="2017" name="Front. Microbiol.">
        <title>New Insights into the Diversity of the Genus Faecalibacterium.</title>
        <authorList>
            <person name="Benevides L."/>
            <person name="Burman S."/>
            <person name="Martin R."/>
            <person name="Robert V."/>
            <person name="Thomas M."/>
            <person name="Miquel S."/>
            <person name="Chain F."/>
            <person name="Sokol H."/>
            <person name="Bermudez-Humaran L.G."/>
            <person name="Morrison M."/>
            <person name="Langella P."/>
            <person name="Azevedo V.A."/>
            <person name="Chatel J.M."/>
            <person name="Soares S."/>
        </authorList>
    </citation>
    <scope>NUCLEOTIDE SEQUENCE [LARGE SCALE GENOMIC DNA]</scope>
    <source>
        <strain evidence="8">CNCM I-4540</strain>
    </source>
</reference>
<evidence type="ECO:0000256" key="1">
    <source>
        <dbReference type="ARBA" id="ARBA00004651"/>
    </source>
</evidence>
<feature type="transmembrane region" description="Helical" evidence="6">
    <location>
        <begin position="148"/>
        <end position="169"/>
    </location>
</feature>
<keyword evidence="3 6" id="KW-0812">Transmembrane</keyword>
<proteinExistence type="predicted"/>
<dbReference type="EMBL" id="NMTQ01000002">
    <property type="protein sequence ID" value="PDX59975.1"/>
    <property type="molecule type" value="Genomic_DNA"/>
</dbReference>
<feature type="transmembrane region" description="Helical" evidence="6">
    <location>
        <begin position="91"/>
        <end position="110"/>
    </location>
</feature>
<comment type="caution">
    <text evidence="7">The sequence shown here is derived from an EMBL/GenBank/DDBJ whole genome shotgun (WGS) entry which is preliminary data.</text>
</comment>
<feature type="transmembrane region" description="Helical" evidence="6">
    <location>
        <begin position="329"/>
        <end position="352"/>
    </location>
</feature>
<feature type="transmembrane region" description="Helical" evidence="6">
    <location>
        <begin position="299"/>
        <end position="317"/>
    </location>
</feature>
<keyword evidence="2" id="KW-1003">Cell membrane</keyword>
<feature type="transmembrane region" description="Helical" evidence="6">
    <location>
        <begin position="116"/>
        <end position="136"/>
    </location>
</feature>
<evidence type="ECO:0000256" key="6">
    <source>
        <dbReference type="SAM" id="Phobius"/>
    </source>
</evidence>
<dbReference type="GO" id="GO:0005886">
    <property type="term" value="C:plasma membrane"/>
    <property type="evidence" value="ECO:0007669"/>
    <property type="project" value="UniProtKB-SubCell"/>
</dbReference>
<dbReference type="AlphaFoldDB" id="A0A2A6ZEZ2"/>
<dbReference type="PANTHER" id="PTHR30250">
    <property type="entry name" value="PST FAMILY PREDICTED COLANIC ACID TRANSPORTER"/>
    <property type="match status" value="1"/>
</dbReference>
<name>A0A2A6ZEZ2_9FIRM</name>
<feature type="transmembrane region" description="Helical" evidence="6">
    <location>
        <begin position="20"/>
        <end position="39"/>
    </location>
</feature>
<keyword evidence="8" id="KW-1185">Reference proteome</keyword>
<feature type="transmembrane region" description="Helical" evidence="6">
    <location>
        <begin position="175"/>
        <end position="195"/>
    </location>
</feature>
<keyword evidence="5 6" id="KW-0472">Membrane</keyword>
<organism evidence="7 8">
    <name type="scientific">Faecalibacterium langellae</name>
    <dbReference type="NCBI Taxonomy" id="3435293"/>
    <lineage>
        <taxon>Bacteria</taxon>
        <taxon>Bacillati</taxon>
        <taxon>Bacillota</taxon>
        <taxon>Clostridia</taxon>
        <taxon>Eubacteriales</taxon>
        <taxon>Oscillospiraceae</taxon>
        <taxon>Faecalibacterium</taxon>
    </lineage>
</organism>
<accession>A0A2A6ZEZ2</accession>
<protein>
    <submittedName>
        <fullName evidence="7">Polysaccharide biosynthesis protein</fullName>
    </submittedName>
</protein>
<sequence>MENEKKSGDKYSKLAGNTLIFAISSFSSKLLTLIVQPFLTYAMAEISDLGLSKILSQYANLLIPFVSMGMSNAIIRFGLDKGNSEKQVFTNGLLTILGGFGILVLCWPIAQFLPDMAQYGLLIYIYVLMSCLRTLCTQFVRSRQWNKLVAVDGVLCTVATMAFYVLYLVGFKWGANGYLLAIISGDLASVLFLMFTGKLWNYVELKGINKDLWKQMLRFSLPMIPAQISFWIINASDLFFVREMCNGLDGRDGNAWSGLLSTGYFLPTILTTLGLIFYDAWQLSAVTEEEGRAKFFTKIFRTYSSVLFCCAAGIIWLCRPVMHIMKSNYYYAWHFVPFLVLASTCSCFNQFMNSVYVVNKKSTRSMITMMAGAVSNCIMNYFFIKWWGPVGATYASFLGLALVFTLRAIDAHRMIGMQVHPGRVLVNAAALVIEAFVLLAETPLYGLWTGIITALIILYNFAGVWAMARVLLPKLLGRRGKALVNVIDGWIAPKKA</sequence>
<evidence type="ECO:0000256" key="3">
    <source>
        <dbReference type="ARBA" id="ARBA00022692"/>
    </source>
</evidence>